<evidence type="ECO:0000313" key="4">
    <source>
        <dbReference type="WBParaSite" id="TCONS_00014135.p1"/>
    </source>
</evidence>
<dbReference type="SUPFAM" id="SSF56672">
    <property type="entry name" value="DNA/RNA polymerases"/>
    <property type="match status" value="1"/>
</dbReference>
<dbReference type="InterPro" id="IPR043502">
    <property type="entry name" value="DNA/RNA_pol_sf"/>
</dbReference>
<reference evidence="3" key="1">
    <citation type="submission" date="2015-08" db="UniProtKB">
        <authorList>
            <consortium name="WormBaseParasite"/>
        </authorList>
    </citation>
    <scope>IDENTIFICATION</scope>
</reference>
<dbReference type="Pfam" id="PF17919">
    <property type="entry name" value="RT_RNaseH_2"/>
    <property type="match status" value="1"/>
</dbReference>
<dbReference type="WBParaSite" id="TCONS_00014135.p1">
    <property type="protein sequence ID" value="TCONS_00014135.p1"/>
    <property type="gene ID" value="XLOC_009344"/>
</dbReference>
<dbReference type="AlphaFoldDB" id="A0A0K0E083"/>
<sequence>MTDGRGSKKAVVILLKDKALAAVIEPPDLNREFIIHTDTSDTAISGVLLQENINDKRLRLIACVSRTLNETEEIANSRKRSTSTYQRALIAIKSAKENQTKLRRYQLTLLAYNFNIYYKKGKANVLADLFSRNPGCIQTPNVLAISLQDELHKTTLLEPPRINKNLFKLSKKEVDHLFDKYKDQVSHRDDAYIISIGGRERIYVSESNRNQLIQLYHTSPHIGGHFGSKRLQ</sequence>
<dbReference type="InterPro" id="IPR041577">
    <property type="entry name" value="RT_RNaseH_2"/>
</dbReference>
<accession>A0A0K0E083</accession>
<dbReference type="Proteomes" id="UP000035681">
    <property type="component" value="Unplaced"/>
</dbReference>
<dbReference type="STRING" id="6248.A0A0K0E083"/>
<dbReference type="PANTHER" id="PTHR34072">
    <property type="entry name" value="ENZYMATIC POLYPROTEIN-RELATED"/>
    <property type="match status" value="1"/>
</dbReference>
<protein>
    <submittedName>
        <fullName evidence="3 4">RT_RNaseH_2 domain-containing protein</fullName>
    </submittedName>
</protein>
<name>A0A0K0E083_STRER</name>
<feature type="domain" description="Reverse transcriptase/retrotransposon-derived protein RNase H-like" evidence="1">
    <location>
        <begin position="21"/>
        <end position="88"/>
    </location>
</feature>
<evidence type="ECO:0000313" key="2">
    <source>
        <dbReference type="Proteomes" id="UP000035681"/>
    </source>
</evidence>
<keyword evidence="2" id="KW-1185">Reference proteome</keyword>
<evidence type="ECO:0000259" key="1">
    <source>
        <dbReference type="Pfam" id="PF17919"/>
    </source>
</evidence>
<dbReference type="WBParaSite" id="SSTP_0000289666.1">
    <property type="protein sequence ID" value="SSTP_0000289666.1"/>
    <property type="gene ID" value="SSTP_0000289666"/>
</dbReference>
<evidence type="ECO:0000313" key="3">
    <source>
        <dbReference type="WBParaSite" id="SSTP_0000289666.1"/>
    </source>
</evidence>
<proteinExistence type="predicted"/>
<organism evidence="3">
    <name type="scientific">Strongyloides stercoralis</name>
    <name type="common">Threadworm</name>
    <dbReference type="NCBI Taxonomy" id="6248"/>
    <lineage>
        <taxon>Eukaryota</taxon>
        <taxon>Metazoa</taxon>
        <taxon>Ecdysozoa</taxon>
        <taxon>Nematoda</taxon>
        <taxon>Chromadorea</taxon>
        <taxon>Rhabditida</taxon>
        <taxon>Tylenchina</taxon>
        <taxon>Panagrolaimomorpha</taxon>
        <taxon>Strongyloidoidea</taxon>
        <taxon>Strongyloididae</taxon>
        <taxon>Strongyloides</taxon>
    </lineage>
</organism>